<dbReference type="InterPro" id="IPR036774">
    <property type="entry name" value="ERV/ALR_sulphydryl_oxid_sf"/>
</dbReference>
<evidence type="ECO:0000256" key="3">
    <source>
        <dbReference type="ARBA" id="ARBA00022827"/>
    </source>
</evidence>
<evidence type="ECO:0000313" key="8">
    <source>
        <dbReference type="EMBL" id="EFH67849.1"/>
    </source>
</evidence>
<dbReference type="STRING" id="81972.D7KGS1"/>
<reference evidence="9" key="1">
    <citation type="journal article" date="2011" name="Nat. Genet.">
        <title>The Arabidopsis lyrata genome sequence and the basis of rapid genome size change.</title>
        <authorList>
            <person name="Hu T.T."/>
            <person name="Pattyn P."/>
            <person name="Bakker E.G."/>
            <person name="Cao J."/>
            <person name="Cheng J.-F."/>
            <person name="Clark R.M."/>
            <person name="Fahlgren N."/>
            <person name="Fawcett J.A."/>
            <person name="Grimwood J."/>
            <person name="Gundlach H."/>
            <person name="Haberer G."/>
            <person name="Hollister J.D."/>
            <person name="Ossowski S."/>
            <person name="Ottilar R.P."/>
            <person name="Salamov A.A."/>
            <person name="Schneeberger K."/>
            <person name="Spannagl M."/>
            <person name="Wang X."/>
            <person name="Yang L."/>
            <person name="Nasrallah M.E."/>
            <person name="Bergelson J."/>
            <person name="Carrington J.C."/>
            <person name="Gaut B.S."/>
            <person name="Schmutz J."/>
            <person name="Mayer K.F.X."/>
            <person name="Van de Peer Y."/>
            <person name="Grigoriev I.V."/>
            <person name="Nordborg M."/>
            <person name="Weigel D."/>
            <person name="Guo Y.-L."/>
        </authorList>
    </citation>
    <scope>NUCLEOTIDE SEQUENCE [LARGE SCALE GENOMIC DNA]</scope>
    <source>
        <strain evidence="9">cv. MN47</strain>
    </source>
</reference>
<dbReference type="GO" id="GO:0016971">
    <property type="term" value="F:flavin-dependent sulfhydryl oxidase activity"/>
    <property type="evidence" value="ECO:0007669"/>
    <property type="project" value="InterPro"/>
</dbReference>
<proteinExistence type="predicted"/>
<dbReference type="EMBL" id="GL348713">
    <property type="protein sequence ID" value="EFH67849.1"/>
    <property type="molecule type" value="Genomic_DNA"/>
</dbReference>
<dbReference type="Gramene" id="scaffold_104804.1">
    <property type="protein sequence ID" value="scaffold_104804.1"/>
    <property type="gene ID" value="scaffold_104804.1"/>
</dbReference>
<dbReference type="HOGENOM" id="CLU_2416271_0_0_1"/>
<protein>
    <recommendedName>
        <fullName evidence="6">Sulfhydryl oxidase</fullName>
        <ecNumber evidence="6">1.8.3.2</ecNumber>
    </recommendedName>
</protein>
<dbReference type="eggNOG" id="KOG3355">
    <property type="taxonomic scope" value="Eukaryota"/>
</dbReference>
<dbReference type="InterPro" id="IPR039799">
    <property type="entry name" value="ALR/ERV"/>
</dbReference>
<evidence type="ECO:0000256" key="6">
    <source>
        <dbReference type="RuleBase" id="RU371123"/>
    </source>
</evidence>
<dbReference type="SUPFAM" id="SSF69000">
    <property type="entry name" value="FAD-dependent thiol oxidase"/>
    <property type="match status" value="1"/>
</dbReference>
<organism evidence="9">
    <name type="scientific">Arabidopsis lyrata subsp. lyrata</name>
    <name type="common">Lyre-leaved rock-cress</name>
    <dbReference type="NCBI Taxonomy" id="81972"/>
    <lineage>
        <taxon>Eukaryota</taxon>
        <taxon>Viridiplantae</taxon>
        <taxon>Streptophyta</taxon>
        <taxon>Embryophyta</taxon>
        <taxon>Tracheophyta</taxon>
        <taxon>Spermatophyta</taxon>
        <taxon>Magnoliopsida</taxon>
        <taxon>eudicotyledons</taxon>
        <taxon>Gunneridae</taxon>
        <taxon>Pentapetalae</taxon>
        <taxon>rosids</taxon>
        <taxon>malvids</taxon>
        <taxon>Brassicales</taxon>
        <taxon>Brassicaceae</taxon>
        <taxon>Camelineae</taxon>
        <taxon>Arabidopsis</taxon>
    </lineage>
</organism>
<evidence type="ECO:0000313" key="9">
    <source>
        <dbReference type="Proteomes" id="UP000008694"/>
    </source>
</evidence>
<sequence length="92" mass="10627">MLSQHCLRRTMSHVHMQARHAFGPAYLIQENLSTKDKTTGPVTKEDLGRATWRFLHTLAAKYPEKPTKQQNKDVKDLMAILSRMYPSRECAD</sequence>
<dbReference type="Proteomes" id="UP000008694">
    <property type="component" value="Unassembled WGS sequence"/>
</dbReference>
<dbReference type="GO" id="GO:0005739">
    <property type="term" value="C:mitochondrion"/>
    <property type="evidence" value="ECO:0007669"/>
    <property type="project" value="TreeGrafter"/>
</dbReference>
<keyword evidence="5" id="KW-1015">Disulfide bond</keyword>
<dbReference type="PROSITE" id="PS51324">
    <property type="entry name" value="ERV_ALR"/>
    <property type="match status" value="1"/>
</dbReference>
<dbReference type="InterPro" id="IPR017905">
    <property type="entry name" value="ERV/ALR_sulphydryl_oxidase"/>
</dbReference>
<evidence type="ECO:0000259" key="7">
    <source>
        <dbReference type="PROSITE" id="PS51324"/>
    </source>
</evidence>
<dbReference type="PANTHER" id="PTHR12645">
    <property type="entry name" value="ALR/ERV"/>
    <property type="match status" value="1"/>
</dbReference>
<dbReference type="AlphaFoldDB" id="D7KGS1"/>
<evidence type="ECO:0000256" key="5">
    <source>
        <dbReference type="ARBA" id="ARBA00023157"/>
    </source>
</evidence>
<accession>D7KGS1</accession>
<evidence type="ECO:0000256" key="1">
    <source>
        <dbReference type="ARBA" id="ARBA00001974"/>
    </source>
</evidence>
<keyword evidence="3 6" id="KW-0274">FAD</keyword>
<evidence type="ECO:0000256" key="2">
    <source>
        <dbReference type="ARBA" id="ARBA00022630"/>
    </source>
</evidence>
<dbReference type="EC" id="1.8.3.2" evidence="6"/>
<feature type="domain" description="ERV/ALR sulfhydryl oxidase" evidence="7">
    <location>
        <begin position="40"/>
        <end position="92"/>
    </location>
</feature>
<comment type="catalytic activity">
    <reaction evidence="6">
        <text>2 R'C(R)SH + O2 = R'C(R)S-S(R)CR' + H2O2</text>
        <dbReference type="Rhea" id="RHEA:17357"/>
        <dbReference type="ChEBI" id="CHEBI:15379"/>
        <dbReference type="ChEBI" id="CHEBI:16240"/>
        <dbReference type="ChEBI" id="CHEBI:16520"/>
        <dbReference type="ChEBI" id="CHEBI:17412"/>
        <dbReference type="EC" id="1.8.3.2"/>
    </reaction>
</comment>
<keyword evidence="2 6" id="KW-0285">Flavoprotein</keyword>
<name>D7KGS1_ARALL</name>
<evidence type="ECO:0000256" key="4">
    <source>
        <dbReference type="ARBA" id="ARBA00023002"/>
    </source>
</evidence>
<gene>
    <name evidence="8" type="ORF">ARALYDRAFT_892010</name>
</gene>
<keyword evidence="4 6" id="KW-0560">Oxidoreductase</keyword>
<keyword evidence="9" id="KW-1185">Reference proteome</keyword>
<dbReference type="PANTHER" id="PTHR12645:SF0">
    <property type="entry name" value="FAD-LINKED SULFHYDRYL OXIDASE ALR"/>
    <property type="match status" value="1"/>
</dbReference>
<dbReference type="GO" id="GO:0050660">
    <property type="term" value="F:flavin adenine dinucleotide binding"/>
    <property type="evidence" value="ECO:0007669"/>
    <property type="project" value="TreeGrafter"/>
</dbReference>
<dbReference type="Pfam" id="PF04777">
    <property type="entry name" value="Evr1_Alr"/>
    <property type="match status" value="1"/>
</dbReference>
<comment type="cofactor">
    <cofactor evidence="1 6">
        <name>FAD</name>
        <dbReference type="ChEBI" id="CHEBI:57692"/>
    </cofactor>
</comment>
<dbReference type="Gene3D" id="1.20.120.310">
    <property type="entry name" value="ERV/ALR sulfhydryl oxidase domain"/>
    <property type="match status" value="1"/>
</dbReference>